<dbReference type="SUPFAM" id="SSF142823">
    <property type="entry name" value="ComB-like"/>
    <property type="match status" value="1"/>
</dbReference>
<dbReference type="Gene3D" id="3.90.1560.10">
    <property type="entry name" value="ComB-like"/>
    <property type="match status" value="1"/>
</dbReference>
<reference evidence="8 9" key="1">
    <citation type="submission" date="2021-01" db="EMBL/GenBank/DDBJ databases">
        <title>FDA dAtabase for Regulatory Grade micrObial Sequences (FDA-ARGOS): Supporting development and validation of Infectious Disease Dx tests.</title>
        <authorList>
            <person name="Nelson B."/>
            <person name="Plummer A."/>
            <person name="Tallon L."/>
            <person name="Sadzewicz L."/>
            <person name="Zhao X."/>
            <person name="Boylan J."/>
            <person name="Ott S."/>
            <person name="Bowen H."/>
            <person name="Vavikolanu K."/>
            <person name="Mehta A."/>
            <person name="Aluvathingal J."/>
            <person name="Nadendla S."/>
            <person name="Myers T."/>
            <person name="Yan Y."/>
            <person name="Sichtig H."/>
        </authorList>
    </citation>
    <scope>NUCLEOTIDE SEQUENCE [LARGE SCALE GENOMIC DNA]</scope>
    <source>
        <strain evidence="8 9">FDAARGOS_1161</strain>
    </source>
</reference>
<dbReference type="GO" id="GO:0050532">
    <property type="term" value="F:2-phosphosulfolactate phosphatase activity"/>
    <property type="evidence" value="ECO:0007669"/>
    <property type="project" value="UniProtKB-EC"/>
</dbReference>
<evidence type="ECO:0000256" key="3">
    <source>
        <dbReference type="ARBA" id="ARBA00012953"/>
    </source>
</evidence>
<evidence type="ECO:0000256" key="6">
    <source>
        <dbReference type="ARBA" id="ARBA00022842"/>
    </source>
</evidence>
<name>A0A974NQ38_PERPY</name>
<proteinExistence type="inferred from homology"/>
<dbReference type="GO" id="GO:0050545">
    <property type="term" value="F:sulfopyruvate decarboxylase activity"/>
    <property type="evidence" value="ECO:0007669"/>
    <property type="project" value="TreeGrafter"/>
</dbReference>
<keyword evidence="5" id="KW-0378">Hydrolase</keyword>
<comment type="cofactor">
    <cofactor evidence="1">
        <name>Mg(2+)</name>
        <dbReference type="ChEBI" id="CHEBI:18420"/>
    </cofactor>
</comment>
<keyword evidence="6" id="KW-0460">Magnesium</keyword>
<comment type="similarity">
    <text evidence="2">Belongs to the ComB family.</text>
</comment>
<evidence type="ECO:0000313" key="9">
    <source>
        <dbReference type="Proteomes" id="UP000595254"/>
    </source>
</evidence>
<dbReference type="AlphaFoldDB" id="A0A974NQ38"/>
<dbReference type="Proteomes" id="UP000595254">
    <property type="component" value="Chromosome"/>
</dbReference>
<dbReference type="EC" id="3.1.3.71" evidence="3"/>
<dbReference type="PANTHER" id="PTHR37311:SF1">
    <property type="entry name" value="2-PHOSPHOSULFOLACTATE PHOSPHATASE-RELATED"/>
    <property type="match status" value="1"/>
</dbReference>
<dbReference type="RefSeq" id="WP_040376002.1">
    <property type="nucleotide sequence ID" value="NZ_CP068053.1"/>
</dbReference>
<dbReference type="PANTHER" id="PTHR37311">
    <property type="entry name" value="2-PHOSPHOSULFOLACTATE PHOSPHATASE-RELATED"/>
    <property type="match status" value="1"/>
</dbReference>
<dbReference type="InterPro" id="IPR005238">
    <property type="entry name" value="ComB-like"/>
</dbReference>
<dbReference type="Pfam" id="PF04029">
    <property type="entry name" value="2-ph_phosp"/>
    <property type="match status" value="1"/>
</dbReference>
<organism evidence="8 9">
    <name type="scientific">Peribacillus psychrosaccharolyticus</name>
    <name type="common">Bacillus psychrosaccharolyticus</name>
    <dbReference type="NCBI Taxonomy" id="1407"/>
    <lineage>
        <taxon>Bacteria</taxon>
        <taxon>Bacillati</taxon>
        <taxon>Bacillota</taxon>
        <taxon>Bacilli</taxon>
        <taxon>Bacillales</taxon>
        <taxon>Bacillaceae</taxon>
        <taxon>Peribacillus</taxon>
    </lineage>
</organism>
<gene>
    <name evidence="8" type="ORF">I6J18_07760</name>
</gene>
<evidence type="ECO:0000256" key="1">
    <source>
        <dbReference type="ARBA" id="ARBA00001946"/>
    </source>
</evidence>
<dbReference type="EMBL" id="CP068053">
    <property type="protein sequence ID" value="QQT01740.1"/>
    <property type="molecule type" value="Genomic_DNA"/>
</dbReference>
<accession>A0A974NQ38</accession>
<protein>
    <recommendedName>
        <fullName evidence="4">Probable 2-phosphosulfolactate phosphatase</fullName>
        <ecNumber evidence="3">3.1.3.71</ecNumber>
    </recommendedName>
</protein>
<evidence type="ECO:0000256" key="5">
    <source>
        <dbReference type="ARBA" id="ARBA00022801"/>
    </source>
</evidence>
<evidence type="ECO:0000313" key="8">
    <source>
        <dbReference type="EMBL" id="QQT01740.1"/>
    </source>
</evidence>
<dbReference type="GO" id="GO:0000287">
    <property type="term" value="F:magnesium ion binding"/>
    <property type="evidence" value="ECO:0007669"/>
    <property type="project" value="InterPro"/>
</dbReference>
<dbReference type="KEGG" id="ppsr:I6J18_07760"/>
<evidence type="ECO:0000256" key="2">
    <source>
        <dbReference type="ARBA" id="ARBA00009997"/>
    </source>
</evidence>
<evidence type="ECO:0000256" key="7">
    <source>
        <dbReference type="ARBA" id="ARBA00033711"/>
    </source>
</evidence>
<sequence length="254" mass="27108">MAVRKVHVLMKKEDIQAEKIAGNKVVVVLDILLATTSIVSALDNGALQVIPVIDAGEGVRISQQFAAGHFLLAGELDAKPLEGFIYPNPLELNKEIKGKTLILSTTNGTIALRKSNTAGIVYISSLLNNFFVAQTILKEDAEQTIVIVCSGNAGEVSLEDFYGAGHFVSCLLEQQISVCLKLSDAALSALSLYRGWQGDAAHALQSSMVGRLLYQHGHEVLSFAADTGSVHMAPTLINGVITNTSGVELHTDRL</sequence>
<evidence type="ECO:0000256" key="4">
    <source>
        <dbReference type="ARBA" id="ARBA00021948"/>
    </source>
</evidence>
<keyword evidence="9" id="KW-1185">Reference proteome</keyword>
<comment type="catalytic activity">
    <reaction evidence="7">
        <text>(2R)-O-phospho-3-sulfolactate + H2O = (2R)-3-sulfolactate + phosphate</text>
        <dbReference type="Rhea" id="RHEA:23416"/>
        <dbReference type="ChEBI" id="CHEBI:15377"/>
        <dbReference type="ChEBI" id="CHEBI:15597"/>
        <dbReference type="ChEBI" id="CHEBI:43474"/>
        <dbReference type="ChEBI" id="CHEBI:58738"/>
        <dbReference type="EC" id="3.1.3.71"/>
    </reaction>
</comment>
<dbReference type="InterPro" id="IPR036702">
    <property type="entry name" value="ComB-like_sf"/>
</dbReference>